<proteinExistence type="predicted"/>
<protein>
    <submittedName>
        <fullName evidence="1">Uncharacterized protein</fullName>
    </submittedName>
</protein>
<dbReference type="Proteomes" id="UP000238523">
    <property type="component" value="Chromosome"/>
</dbReference>
<sequence>MASTCSLVKRRSLGAPPNARSFWMHCESYGRNGNDIEKAMAYEAHELDCSARHMDGTRP</sequence>
<gene>
    <name evidence="1" type="ORF">CUJ84_Chr003624</name>
</gene>
<dbReference type="EMBL" id="CP025012">
    <property type="protein sequence ID" value="AUW43955.1"/>
    <property type="molecule type" value="Genomic_DNA"/>
</dbReference>
<evidence type="ECO:0000313" key="2">
    <source>
        <dbReference type="Proteomes" id="UP000238523"/>
    </source>
</evidence>
<evidence type="ECO:0000313" key="1">
    <source>
        <dbReference type="EMBL" id="AUW43955.1"/>
    </source>
</evidence>
<name>A0A2K9Z6S7_RHILE</name>
<reference evidence="1 2" key="1">
    <citation type="submission" date="2017-11" db="EMBL/GenBank/DDBJ databases">
        <title>Complete genome of Rhizobium leguminosarum Norway, an ineffective micro-symbiont.</title>
        <authorList>
            <person name="Hoffrichter A."/>
            <person name="Liang J."/>
            <person name="Brachmann A."/>
            <person name="Marin M."/>
        </authorList>
    </citation>
    <scope>NUCLEOTIDE SEQUENCE [LARGE SCALE GENOMIC DNA]</scope>
    <source>
        <strain evidence="1 2">Norway</strain>
    </source>
</reference>
<organism evidence="1 2">
    <name type="scientific">Rhizobium leguminosarum</name>
    <dbReference type="NCBI Taxonomy" id="384"/>
    <lineage>
        <taxon>Bacteria</taxon>
        <taxon>Pseudomonadati</taxon>
        <taxon>Pseudomonadota</taxon>
        <taxon>Alphaproteobacteria</taxon>
        <taxon>Hyphomicrobiales</taxon>
        <taxon>Rhizobiaceae</taxon>
        <taxon>Rhizobium/Agrobacterium group</taxon>
        <taxon>Rhizobium</taxon>
    </lineage>
</organism>
<dbReference type="AlphaFoldDB" id="A0A2K9Z6S7"/>
<accession>A0A2K9Z6S7</accession>